<evidence type="ECO:0000313" key="2">
    <source>
        <dbReference type="Proteomes" id="UP000246303"/>
    </source>
</evidence>
<accession>A0A2V3DT81</accession>
<dbReference type="InterPro" id="IPR006357">
    <property type="entry name" value="HAD-SF_hydro_IIA"/>
</dbReference>
<comment type="caution">
    <text evidence="1">The sequence shown here is derived from an EMBL/GenBank/DDBJ whole genome shotgun (WGS) entry which is preliminary data.</text>
</comment>
<dbReference type="Proteomes" id="UP000246303">
    <property type="component" value="Unassembled WGS sequence"/>
</dbReference>
<name>A0A2V3DT81_9MICC</name>
<dbReference type="OrthoDB" id="3400930at2"/>
<dbReference type="AlphaFoldDB" id="A0A2V3DT81"/>
<dbReference type="PANTHER" id="PTHR19288:SF95">
    <property type="entry name" value="D-GLYCEROL 3-PHOSPHATE PHOSPHATASE"/>
    <property type="match status" value="1"/>
</dbReference>
<dbReference type="SUPFAM" id="SSF56784">
    <property type="entry name" value="HAD-like"/>
    <property type="match status" value="1"/>
</dbReference>
<dbReference type="GO" id="GO:0016791">
    <property type="term" value="F:phosphatase activity"/>
    <property type="evidence" value="ECO:0007669"/>
    <property type="project" value="TreeGrafter"/>
</dbReference>
<reference evidence="1 2" key="1">
    <citation type="submission" date="2018-05" db="EMBL/GenBank/DDBJ databases">
        <title>Genetic diversity of glacier-inhabiting Cryobacterium bacteria in China and description of Cryobacterium mengkeensis sp. nov. and Arthrobacter glacialis sp. nov.</title>
        <authorList>
            <person name="Liu Q."/>
            <person name="Xin Y.-H."/>
        </authorList>
    </citation>
    <scope>NUCLEOTIDE SEQUENCE [LARGE SCALE GENOMIC DNA]</scope>
    <source>
        <strain evidence="1 2">GP3</strain>
    </source>
</reference>
<keyword evidence="2" id="KW-1185">Reference proteome</keyword>
<gene>
    <name evidence="1" type="ORF">CVS29_08795</name>
</gene>
<organism evidence="1 2">
    <name type="scientific">Arthrobacter psychrochitiniphilus</name>
    <dbReference type="NCBI Taxonomy" id="291045"/>
    <lineage>
        <taxon>Bacteria</taxon>
        <taxon>Bacillati</taxon>
        <taxon>Actinomycetota</taxon>
        <taxon>Actinomycetes</taxon>
        <taxon>Micrococcales</taxon>
        <taxon>Micrococcaceae</taxon>
        <taxon>Arthrobacter</taxon>
    </lineage>
</organism>
<dbReference type="Pfam" id="PF13242">
    <property type="entry name" value="Hydrolase_like"/>
    <property type="match status" value="1"/>
</dbReference>
<dbReference type="Gene3D" id="3.40.50.1000">
    <property type="entry name" value="HAD superfamily/HAD-like"/>
    <property type="match status" value="2"/>
</dbReference>
<dbReference type="GO" id="GO:0005737">
    <property type="term" value="C:cytoplasm"/>
    <property type="evidence" value="ECO:0007669"/>
    <property type="project" value="TreeGrafter"/>
</dbReference>
<dbReference type="PANTHER" id="PTHR19288">
    <property type="entry name" value="4-NITROPHENYLPHOSPHATASE-RELATED"/>
    <property type="match status" value="1"/>
</dbReference>
<dbReference type="Pfam" id="PF13344">
    <property type="entry name" value="Hydrolase_6"/>
    <property type="match status" value="1"/>
</dbReference>
<dbReference type="NCBIfam" id="TIGR01460">
    <property type="entry name" value="HAD-SF-IIA"/>
    <property type="match status" value="1"/>
</dbReference>
<evidence type="ECO:0000313" key="1">
    <source>
        <dbReference type="EMBL" id="PXA65363.1"/>
    </source>
</evidence>
<dbReference type="InterPro" id="IPR023214">
    <property type="entry name" value="HAD_sf"/>
</dbReference>
<sequence>MSSALLKARNQIIPAVSTNILLTDFDAVLADLDGVVYAGPAAIPGAIEALNGLAARNVKLAYVTNNASRTPAQVAAHLRELGAPAEDGQVVSSAQAGAALLAKKFPAGTKVLVTGSTALAQEIQALGMSVVASAHEAPEVVIQGFDPSLGWADLAEATYAINAGAVWIATNTDMTIPRERGIAPGNGTLVAAVRAAVGHDPLVAGKPEAPLFHTAASRLQVLAPLVVGDRLDTDILGGNNAGMATALVLTGVDSGDSALRARSAERPHFIIADLGELYAPYPEVTFHAGILTCGAAAARVVVDQSGRQGVQIAGHADDLNAWRVACAAWWWAVPEAAQATDPFLDWCVELP</sequence>
<dbReference type="EMBL" id="QHLZ01000005">
    <property type="protein sequence ID" value="PXA65363.1"/>
    <property type="molecule type" value="Genomic_DNA"/>
</dbReference>
<dbReference type="InterPro" id="IPR036412">
    <property type="entry name" value="HAD-like_sf"/>
</dbReference>
<protein>
    <submittedName>
        <fullName evidence="1">Haloacid dehalogenase</fullName>
    </submittedName>
</protein>
<proteinExistence type="predicted"/>